<accession>A0A8R1IMX5</accession>
<organism evidence="2 3">
    <name type="scientific">Caenorhabditis japonica</name>
    <dbReference type="NCBI Taxonomy" id="281687"/>
    <lineage>
        <taxon>Eukaryota</taxon>
        <taxon>Metazoa</taxon>
        <taxon>Ecdysozoa</taxon>
        <taxon>Nematoda</taxon>
        <taxon>Chromadorea</taxon>
        <taxon>Rhabditida</taxon>
        <taxon>Rhabditina</taxon>
        <taxon>Rhabditomorpha</taxon>
        <taxon>Rhabditoidea</taxon>
        <taxon>Rhabditidae</taxon>
        <taxon>Peloderinae</taxon>
        <taxon>Caenorhabditis</taxon>
    </lineage>
</organism>
<evidence type="ECO:0000313" key="2">
    <source>
        <dbReference type="EnsemblMetazoa" id="CJA34570.1"/>
    </source>
</evidence>
<dbReference type="AlphaFoldDB" id="A0A8R1IMX5"/>
<name>A0A8R1IMX5_CAEJA</name>
<proteinExistence type="predicted"/>
<protein>
    <submittedName>
        <fullName evidence="2">Uncharacterized protein</fullName>
    </submittedName>
</protein>
<evidence type="ECO:0000256" key="1">
    <source>
        <dbReference type="SAM" id="MobiDB-lite"/>
    </source>
</evidence>
<evidence type="ECO:0000313" key="3">
    <source>
        <dbReference type="Proteomes" id="UP000005237"/>
    </source>
</evidence>
<feature type="compositionally biased region" description="Polar residues" evidence="1">
    <location>
        <begin position="51"/>
        <end position="68"/>
    </location>
</feature>
<feature type="compositionally biased region" description="Basic residues" evidence="1">
    <location>
        <begin position="101"/>
        <end position="112"/>
    </location>
</feature>
<sequence>MSHAAAVQPPGKVHLDQIKKFLETSTSTRPSHQQVDLSPAQLPPIAPTATPMRTSSNIVASPSQNGPKSQAAPSSSSRQPLPPPLVTGTSVNHEDIPYGLRKTRRKPTRDRY</sequence>
<dbReference type="EnsemblMetazoa" id="CJA34570.1">
    <property type="protein sequence ID" value="CJA34570.1"/>
    <property type="gene ID" value="WBGene00210417"/>
</dbReference>
<feature type="compositionally biased region" description="Polar residues" evidence="1">
    <location>
        <begin position="23"/>
        <end position="36"/>
    </location>
</feature>
<feature type="compositionally biased region" description="Low complexity" evidence="1">
    <location>
        <begin position="69"/>
        <end position="79"/>
    </location>
</feature>
<keyword evidence="3" id="KW-1185">Reference proteome</keyword>
<dbReference type="Proteomes" id="UP000005237">
    <property type="component" value="Unassembled WGS sequence"/>
</dbReference>
<feature type="region of interest" description="Disordered" evidence="1">
    <location>
        <begin position="22"/>
        <end position="112"/>
    </location>
</feature>
<reference evidence="3" key="1">
    <citation type="submission" date="2010-08" db="EMBL/GenBank/DDBJ databases">
        <authorList>
            <consortium name="Caenorhabditis japonica Sequencing Consortium"/>
            <person name="Wilson R.K."/>
        </authorList>
    </citation>
    <scope>NUCLEOTIDE SEQUENCE [LARGE SCALE GENOMIC DNA]</scope>
    <source>
        <strain evidence="3">DF5081</strain>
    </source>
</reference>
<reference evidence="2" key="2">
    <citation type="submission" date="2022-06" db="UniProtKB">
        <authorList>
            <consortium name="EnsemblMetazoa"/>
        </authorList>
    </citation>
    <scope>IDENTIFICATION</scope>
    <source>
        <strain evidence="2">DF5081</strain>
    </source>
</reference>